<dbReference type="AlphaFoldDB" id="A0AAP5QAV1"/>
<protein>
    <submittedName>
        <fullName evidence="1">Uncharacterized protein</fullName>
    </submittedName>
</protein>
<reference evidence="1" key="1">
    <citation type="submission" date="2022-08" db="EMBL/GenBank/DDBJ databases">
        <authorList>
            <person name="Kim S.-J."/>
        </authorList>
    </citation>
    <scope>NUCLEOTIDE SEQUENCE</scope>
    <source>
        <strain evidence="1">KJ</strain>
    </source>
</reference>
<evidence type="ECO:0000313" key="1">
    <source>
        <dbReference type="EMBL" id="MDT8840295.1"/>
    </source>
</evidence>
<gene>
    <name evidence="1" type="ORF">ParKJ_22990</name>
</gene>
<dbReference type="RefSeq" id="WP_315697163.1">
    <property type="nucleotide sequence ID" value="NZ_JANSLM010000008.1"/>
</dbReference>
<organism evidence="1 2">
    <name type="scientific">Paraburkholderia fungorum</name>
    <dbReference type="NCBI Taxonomy" id="134537"/>
    <lineage>
        <taxon>Bacteria</taxon>
        <taxon>Pseudomonadati</taxon>
        <taxon>Pseudomonadota</taxon>
        <taxon>Betaproteobacteria</taxon>
        <taxon>Burkholderiales</taxon>
        <taxon>Burkholderiaceae</taxon>
        <taxon>Paraburkholderia</taxon>
    </lineage>
</organism>
<evidence type="ECO:0000313" key="2">
    <source>
        <dbReference type="Proteomes" id="UP001246473"/>
    </source>
</evidence>
<proteinExistence type="predicted"/>
<name>A0AAP5QAV1_9BURK</name>
<sequence>MDVTTDLEFDNHGPNGEYVHMLMAVVPETVESPVPILNEAAGGVVSSSVPVLGNKGLGAEFAPSMSGYDYIVASWGDGSHYTYALAEKVWMALGLSPRCLGNEQQRIVYDDLGIPEFAVAEGEIAREYHYKSSRNVTWRMSNAHLRKYLWMRGARGVRSFYYQASLPDSPELRHFMGGQRHIDLKSDLGWYQIDIQEQRGRLLLQVWASVDAVSCEMCRERSADNIVWFGVEGPVTHASANADRDHHVIYLDDRFLDRYEQSSFYDTTPVFAHGQWLCSPSYRGQWSFSDCRRIGRNLIRVRLRELYKPKPEQEILHAHSFALDQALAAQFDPNEEHIAAKTQRFVFALLALGDNLSRLGAIVGEDKSVEELVGFSATEIRDNGWLHYPKLSRLAQVAPLSMSEQDFLGRCKSLHEIWQKLPNGFLKRILQAAGCPKGETDKLGSVKLLQALLNVAEKLDVQDEDANAFNSSDVPEGWNESNERLSALFVAYDLRIADAHETFALALPRLQDLGFDTASLQQGYGRAIDFVMDKVIEAFENINGPLSRILAR</sequence>
<comment type="caution">
    <text evidence="1">The sequence shown here is derived from an EMBL/GenBank/DDBJ whole genome shotgun (WGS) entry which is preliminary data.</text>
</comment>
<accession>A0AAP5QAV1</accession>
<dbReference type="Proteomes" id="UP001246473">
    <property type="component" value="Unassembled WGS sequence"/>
</dbReference>
<dbReference type="EMBL" id="JANSLM010000008">
    <property type="protein sequence ID" value="MDT8840295.1"/>
    <property type="molecule type" value="Genomic_DNA"/>
</dbReference>